<dbReference type="Pfam" id="PF22117">
    <property type="entry name" value="Fer4_Nqo3"/>
    <property type="match status" value="1"/>
</dbReference>
<dbReference type="Pfam" id="PF10588">
    <property type="entry name" value="NADH-G_4Fe-4S_3"/>
    <property type="match status" value="1"/>
</dbReference>
<dbReference type="PROSITE" id="PS51669">
    <property type="entry name" value="4FE4S_MOW_BIS_MGD"/>
    <property type="match status" value="1"/>
</dbReference>
<dbReference type="PANTHER" id="PTHR43105:SF13">
    <property type="entry name" value="NADH-UBIQUINONE OXIDOREDUCTASE 75 KDA SUBUNIT, MITOCHONDRIAL"/>
    <property type="match status" value="1"/>
</dbReference>
<comment type="cofactor">
    <cofactor evidence="1">
        <name>[4Fe-4S] cluster</name>
        <dbReference type="ChEBI" id="CHEBI:49883"/>
    </cofactor>
</comment>
<dbReference type="PROSITE" id="PS00641">
    <property type="entry name" value="COMPLEX1_75K_1"/>
    <property type="match status" value="1"/>
</dbReference>
<keyword evidence="7" id="KW-0411">Iron-sulfur</keyword>
<dbReference type="FunFam" id="3.30.70.20:FF:000002">
    <property type="entry name" value="NADH-ubiquinone oxidoreductase 75 kDa subunit"/>
    <property type="match status" value="1"/>
</dbReference>
<evidence type="ECO:0000313" key="13">
    <source>
        <dbReference type="EMBL" id="VAW86519.1"/>
    </source>
</evidence>
<dbReference type="GO" id="GO:0016651">
    <property type="term" value="F:oxidoreductase activity, acting on NAD(P)H"/>
    <property type="evidence" value="ECO:0007669"/>
    <property type="project" value="InterPro"/>
</dbReference>
<keyword evidence="8" id="KW-0520">NAD</keyword>
<dbReference type="InterPro" id="IPR001041">
    <property type="entry name" value="2Fe-2S_ferredoxin-type"/>
</dbReference>
<keyword evidence="13" id="KW-0560">Oxidoreductase</keyword>
<dbReference type="PROSITE" id="PS51839">
    <property type="entry name" value="4FE4S_HC3"/>
    <property type="match status" value="1"/>
</dbReference>
<evidence type="ECO:0000259" key="12">
    <source>
        <dbReference type="PROSITE" id="PS51839"/>
    </source>
</evidence>
<dbReference type="GO" id="GO:0046872">
    <property type="term" value="F:metal ion binding"/>
    <property type="evidence" value="ECO:0007669"/>
    <property type="project" value="UniProtKB-KW"/>
</dbReference>
<dbReference type="Gene3D" id="3.30.200.210">
    <property type="match status" value="1"/>
</dbReference>
<evidence type="ECO:0000256" key="5">
    <source>
        <dbReference type="ARBA" id="ARBA00022967"/>
    </source>
</evidence>
<evidence type="ECO:0000256" key="1">
    <source>
        <dbReference type="ARBA" id="ARBA00001966"/>
    </source>
</evidence>
<keyword evidence="3" id="KW-0004">4Fe-4S</keyword>
<evidence type="ECO:0000259" key="11">
    <source>
        <dbReference type="PROSITE" id="PS51669"/>
    </source>
</evidence>
<evidence type="ECO:0000256" key="3">
    <source>
        <dbReference type="ARBA" id="ARBA00022485"/>
    </source>
</evidence>
<evidence type="ECO:0000256" key="7">
    <source>
        <dbReference type="ARBA" id="ARBA00023014"/>
    </source>
</evidence>
<dbReference type="Gene3D" id="3.40.50.740">
    <property type="match status" value="1"/>
</dbReference>
<dbReference type="Pfam" id="PF22151">
    <property type="entry name" value="Fer4_NDSU1"/>
    <property type="match status" value="1"/>
</dbReference>
<dbReference type="GO" id="GO:0051539">
    <property type="term" value="F:4 iron, 4 sulfur cluster binding"/>
    <property type="evidence" value="ECO:0007669"/>
    <property type="project" value="UniProtKB-KW"/>
</dbReference>
<protein>
    <submittedName>
        <fullName evidence="13">NADH-ubiquinone oxidoreductase chain G</fullName>
        <ecNumber evidence="13">1.6.5.3</ecNumber>
    </submittedName>
</protein>
<evidence type="ECO:0000256" key="4">
    <source>
        <dbReference type="ARBA" id="ARBA00022723"/>
    </source>
</evidence>
<organism evidence="13">
    <name type="scientific">hydrothermal vent metagenome</name>
    <dbReference type="NCBI Taxonomy" id="652676"/>
    <lineage>
        <taxon>unclassified sequences</taxon>
        <taxon>metagenomes</taxon>
        <taxon>ecological metagenomes</taxon>
    </lineage>
</organism>
<evidence type="ECO:0000259" key="10">
    <source>
        <dbReference type="PROSITE" id="PS51085"/>
    </source>
</evidence>
<dbReference type="Pfam" id="PF13510">
    <property type="entry name" value="Fer2_4"/>
    <property type="match status" value="1"/>
</dbReference>
<dbReference type="InterPro" id="IPR000283">
    <property type="entry name" value="NADH_UbQ_OxRdtase_75kDa_su_CS"/>
</dbReference>
<dbReference type="NCBIfam" id="TIGR01973">
    <property type="entry name" value="NuoG"/>
    <property type="match status" value="1"/>
</dbReference>
<evidence type="ECO:0000256" key="9">
    <source>
        <dbReference type="ARBA" id="ARBA00034078"/>
    </source>
</evidence>
<dbReference type="Gene3D" id="3.30.70.20">
    <property type="match status" value="1"/>
</dbReference>
<sequence length="803" mass="85178">MSAAPETLEDISVNIEINGKTIKARRGDMLIEAADEAGISIPRFCYHKKLSIAASCRMCLVEVDKVPKPLPACATPVTEGMKIFTASHKAIEAQQGVMEFLLVNHPLDCPICDQGGECELQEISIGYGGMQASQFGEEKRVVGDKDIGTLISTEMTRCIHCTRCVRFGDEIAGVRELGAVGRGESLSIGTYIQKSLKSEMSGNVIDLCPVGALTSKPFRYTARAWEMTEAPSISPHDCAGSSTNVKVRRDQVMRIDPRENADINEVWLSDRDRFSYEALNGDDRLTVPMIKEDGYWQETDWSTALEAAVKGIQAASAGKIGALVSPSATIEEMYLLQKLVRGLGSSNIDHRLRQLEFSAQDNDPALPWLGEAIASLDNTSAALLIGSYLRKEQPIINHRLRTAARSGASVMVVNPVDYEFNYSIKEKVIASPAGMEQALAAIAKAAIAKSGKAVAEGLKDLLESATVEAAHKNIAATLSAGKQSTVLLGTLSTLHPAYSTLRALANVIAEHTGASIGYLTAGANSAGAAIAGAQPHRGVAAEAQSSAGLNAAEMMSQPLDAYILHGVEPELDCANGASAINALKNSFVVSLTPFVSDAMKAYADVLLPVSAHTETSGTYVNVEGNWQSFTGSVAPKGEARPAWKVLRVFGNLFKQAGFEYISSDEVRDELAAAAVALKPSNEMAWRCPEKLSELESGITRIADLPGYLVDSIVRRSAPLQSADDRSLAIAYLSAETAADNGLQDAAAVSVTQSGITVTVPLSIDESVAKGCLLLATGLGETAGMDLGNTTIDLAQAELDKVGS</sequence>
<dbReference type="FunFam" id="3.10.20.740:FF:000001">
    <property type="entry name" value="NADH-quinone oxidoreductase subunit G"/>
    <property type="match status" value="1"/>
</dbReference>
<accession>A0A3B0ZJP8</accession>
<dbReference type="GO" id="GO:0008137">
    <property type="term" value="F:NADH dehydrogenase (ubiquinone) activity"/>
    <property type="evidence" value="ECO:0007669"/>
    <property type="project" value="InterPro"/>
</dbReference>
<dbReference type="AlphaFoldDB" id="A0A3B0ZJP8"/>
<dbReference type="EMBL" id="UOFQ01000044">
    <property type="protein sequence ID" value="VAW86519.1"/>
    <property type="molecule type" value="Genomic_DNA"/>
</dbReference>
<dbReference type="SUPFAM" id="SSF53706">
    <property type="entry name" value="Formate dehydrogenase/DMSO reductase, domains 1-3"/>
    <property type="match status" value="1"/>
</dbReference>
<evidence type="ECO:0000256" key="2">
    <source>
        <dbReference type="ARBA" id="ARBA00005404"/>
    </source>
</evidence>
<evidence type="ECO:0000256" key="8">
    <source>
        <dbReference type="ARBA" id="ARBA00023027"/>
    </source>
</evidence>
<keyword evidence="6" id="KW-0408">Iron</keyword>
<dbReference type="PANTHER" id="PTHR43105">
    <property type="entry name" value="RESPIRATORY NITRATE REDUCTASE"/>
    <property type="match status" value="1"/>
</dbReference>
<dbReference type="PROSITE" id="PS51085">
    <property type="entry name" value="2FE2S_FER_2"/>
    <property type="match status" value="1"/>
</dbReference>
<dbReference type="InterPro" id="IPR010228">
    <property type="entry name" value="NADH_UbQ_OxRdtase_Gsu"/>
</dbReference>
<dbReference type="InterPro" id="IPR019574">
    <property type="entry name" value="NADH_UbQ_OxRdtase_Gsu_4Fe4S-bd"/>
</dbReference>
<dbReference type="SUPFAM" id="SSF54292">
    <property type="entry name" value="2Fe-2S ferredoxin-like"/>
    <property type="match status" value="1"/>
</dbReference>
<keyword evidence="5" id="KW-1278">Translocase</keyword>
<comment type="similarity">
    <text evidence="2">Belongs to the complex I 75 kDa subunit family.</text>
</comment>
<comment type="cofactor">
    <cofactor evidence="9">
        <name>[2Fe-2S] cluster</name>
        <dbReference type="ChEBI" id="CHEBI:190135"/>
    </cofactor>
</comment>
<dbReference type="InterPro" id="IPR054351">
    <property type="entry name" value="NADH_UbQ_OxRdtase_ferredoxin"/>
</dbReference>
<reference evidence="13" key="1">
    <citation type="submission" date="2018-06" db="EMBL/GenBank/DDBJ databases">
        <authorList>
            <person name="Zhirakovskaya E."/>
        </authorList>
    </citation>
    <scope>NUCLEOTIDE SEQUENCE</scope>
</reference>
<gene>
    <name evidence="13" type="ORF">MNBD_GAMMA17-2264</name>
</gene>
<dbReference type="Pfam" id="PF00384">
    <property type="entry name" value="Molybdopterin"/>
    <property type="match status" value="1"/>
</dbReference>
<dbReference type="SUPFAM" id="SSF54862">
    <property type="entry name" value="4Fe-4S ferredoxins"/>
    <property type="match status" value="1"/>
</dbReference>
<keyword evidence="4" id="KW-0479">Metal-binding</keyword>
<feature type="domain" description="4Fe-4S His(Cys)3-ligated-type" evidence="12">
    <location>
        <begin position="89"/>
        <end position="128"/>
    </location>
</feature>
<proteinExistence type="inferred from homology"/>
<name>A0A3B0ZJP8_9ZZZZ</name>
<dbReference type="SMART" id="SM00929">
    <property type="entry name" value="NADH-G_4Fe-4S_3"/>
    <property type="match status" value="1"/>
</dbReference>
<dbReference type="GO" id="GO:0016020">
    <property type="term" value="C:membrane"/>
    <property type="evidence" value="ECO:0007669"/>
    <property type="project" value="InterPro"/>
</dbReference>
<dbReference type="InterPro" id="IPR050123">
    <property type="entry name" value="Prok_molybdopt-oxidoreductase"/>
</dbReference>
<evidence type="ECO:0000256" key="6">
    <source>
        <dbReference type="ARBA" id="ARBA00023004"/>
    </source>
</evidence>
<dbReference type="Gene3D" id="3.10.20.740">
    <property type="match status" value="1"/>
</dbReference>
<feature type="domain" description="2Fe-2S ferredoxin-type" evidence="10">
    <location>
        <begin position="11"/>
        <end position="89"/>
    </location>
</feature>
<dbReference type="InterPro" id="IPR006963">
    <property type="entry name" value="Mopterin_OxRdtase_4Fe-4S_dom"/>
</dbReference>
<dbReference type="CDD" id="cd00207">
    <property type="entry name" value="fer2"/>
    <property type="match status" value="1"/>
</dbReference>
<dbReference type="EC" id="1.6.5.3" evidence="13"/>
<dbReference type="PROSITE" id="PS00643">
    <property type="entry name" value="COMPLEX1_75K_3"/>
    <property type="match status" value="1"/>
</dbReference>
<dbReference type="InterPro" id="IPR036010">
    <property type="entry name" value="2Fe-2S_ferredoxin-like_sf"/>
</dbReference>
<dbReference type="PROSITE" id="PS00642">
    <property type="entry name" value="COMPLEX1_75K_2"/>
    <property type="match status" value="1"/>
</dbReference>
<feature type="domain" description="4Fe-4S Mo/W bis-MGD-type" evidence="11">
    <location>
        <begin position="227"/>
        <end position="283"/>
    </location>
</feature>
<keyword evidence="13" id="KW-0830">Ubiquinone</keyword>
<dbReference type="InterPro" id="IPR006656">
    <property type="entry name" value="Mopterin_OxRdtase"/>
</dbReference>
<dbReference type="GO" id="GO:0042773">
    <property type="term" value="P:ATP synthesis coupled electron transport"/>
    <property type="evidence" value="ECO:0007669"/>
    <property type="project" value="InterPro"/>
</dbReference>